<dbReference type="Proteomes" id="UP000306319">
    <property type="component" value="Unassembled WGS sequence"/>
</dbReference>
<protein>
    <submittedName>
        <fullName evidence="1">FtsX-like permease family protein</fullName>
    </submittedName>
</protein>
<organism evidence="1 2">
    <name type="scientific">Lepagella muris</name>
    <dbReference type="NCBI Taxonomy" id="3032870"/>
    <lineage>
        <taxon>Bacteria</taxon>
        <taxon>Pseudomonadati</taxon>
        <taxon>Bacteroidota</taxon>
        <taxon>Bacteroidia</taxon>
        <taxon>Bacteroidales</taxon>
        <taxon>Muribaculaceae</taxon>
        <taxon>Lepagella</taxon>
    </lineage>
</organism>
<proteinExistence type="predicted"/>
<keyword evidence="2" id="KW-1185">Reference proteome</keyword>
<gene>
    <name evidence="1" type="ORF">E5331_12200</name>
</gene>
<name>A0AC61RFB7_9BACT</name>
<reference evidence="1" key="1">
    <citation type="submission" date="2019-04" db="EMBL/GenBank/DDBJ databases">
        <title>Microbes associate with the intestines of laboratory mice.</title>
        <authorList>
            <person name="Navarre W."/>
            <person name="Wong E."/>
            <person name="Huang K."/>
            <person name="Tropini C."/>
            <person name="Ng K."/>
            <person name="Yu B."/>
        </authorList>
    </citation>
    <scope>NUCLEOTIDE SEQUENCE</scope>
    <source>
        <strain evidence="1">NM04_E33</strain>
    </source>
</reference>
<dbReference type="EMBL" id="SRYB01000018">
    <property type="protein sequence ID" value="TGY77938.1"/>
    <property type="molecule type" value="Genomic_DNA"/>
</dbReference>
<comment type="caution">
    <text evidence="1">The sequence shown here is derived from an EMBL/GenBank/DDBJ whole genome shotgun (WGS) entry which is preliminary data.</text>
</comment>
<sequence length="427" mass="48019">MNYFKQIYYEMKHQRMMTWVSIGGTALAIFLVMAFIMADRINTVEVAPESNRARILQATGLHIIEEKNEGSTWGLNYKLLDRLYGNLDGIEMVCYQYAFDEPSDVNVKNGEILSMPSKKVDANYWNIYDFSFIDGRPFDEAEAASSKVVVLSRSLARALFGEEKVAGREIEVNAYSYRVIGVVEDVNPLLRSTNSKLYIPYNPAGKNERDEYFGSSMMTLLMKPGVSAESVKAQVEKRYEMLQSDLSKDNKRVVYHGQPYTTEEVGEGGYGSNNGPDIEQSRLLDYIVYGIIILLPAINLSSMTRSRLRHRVSEIGVRRAFGAKRSAIIRQILGENLIITMVGGLIGMVVSIIFMYLMFDVFFNSGSIFGASSLEEAQARPDMGMLMTWQNFTVAFIICFILNLLSAFVPAWKASKVEPAVAISRAH</sequence>
<evidence type="ECO:0000313" key="1">
    <source>
        <dbReference type="EMBL" id="TGY77938.1"/>
    </source>
</evidence>
<accession>A0AC61RFB7</accession>
<evidence type="ECO:0000313" key="2">
    <source>
        <dbReference type="Proteomes" id="UP000306319"/>
    </source>
</evidence>